<organism evidence="1 2">
    <name type="scientific">Microlunatus flavus</name>
    <dbReference type="NCBI Taxonomy" id="1036181"/>
    <lineage>
        <taxon>Bacteria</taxon>
        <taxon>Bacillati</taxon>
        <taxon>Actinomycetota</taxon>
        <taxon>Actinomycetes</taxon>
        <taxon>Propionibacteriales</taxon>
        <taxon>Propionibacteriaceae</taxon>
        <taxon>Microlunatus</taxon>
    </lineage>
</organism>
<name>A0A1H9JMI1_9ACTN</name>
<dbReference type="AlphaFoldDB" id="A0A1H9JMI1"/>
<dbReference type="STRING" id="1036181.SAMN05421756_106260"/>
<gene>
    <name evidence="1" type="ORF">SAMN05421756_106260</name>
</gene>
<dbReference type="PANTHER" id="PTHR43649">
    <property type="entry name" value="ARABINOSE-BINDING PROTEIN-RELATED"/>
    <property type="match status" value="1"/>
</dbReference>
<dbReference type="Proteomes" id="UP000198504">
    <property type="component" value="Unassembled WGS sequence"/>
</dbReference>
<dbReference type="Pfam" id="PF01547">
    <property type="entry name" value="SBP_bac_1"/>
    <property type="match status" value="1"/>
</dbReference>
<dbReference type="PANTHER" id="PTHR43649:SF12">
    <property type="entry name" value="DIACETYLCHITOBIOSE BINDING PROTEIN DASA"/>
    <property type="match status" value="1"/>
</dbReference>
<dbReference type="InterPro" id="IPR050490">
    <property type="entry name" value="Bact_solute-bd_prot1"/>
</dbReference>
<dbReference type="Gene3D" id="3.40.190.10">
    <property type="entry name" value="Periplasmic binding protein-like II"/>
    <property type="match status" value="1"/>
</dbReference>
<sequence length="456" mass="48005">MVSHAGGAVPGMSPLRRSLGRRSFLRSLGGAALIPAVGLPLAGCGGDSGSGGGSGGGGGGKPSGSLTFVYYGDANQQKSYEALFTKFRSEHPEITLKAQGIAAKSWADFANTVSTRLAGGQPLDVVQIATEGQRIFASKGLLEPLDPYIAKDQAMVDAYYKDTSPEIQGWLKQYASPDGKTYYIPGGYNTMALYVSDKIFSAAGVTPPTDTWSWDEFRAAGEAIKSKTGAFLTSVGSGYFTDVMPWLTNNGASTFNEDWTQITFNSPAAVEALTFARSLVVDGFAPKPGGTFDAPTALSQGKIASFGGGRWPTLDLVRLKAVDGVELVKWPMKAKAGSPVGWDAWPILKGSKNKDAAWTLISYLMSQEFGEQTVVGGGAVPARISVATGPSFLQNAPKNTQLLYELLKVATPIPAPNRGAEIQAVIEDAWLQGISGTKDPQTALNDATTKLQSLLT</sequence>
<dbReference type="CDD" id="cd13585">
    <property type="entry name" value="PBP2_TMBP_like"/>
    <property type="match status" value="1"/>
</dbReference>
<protein>
    <submittedName>
        <fullName evidence="1">Multiple sugar transport system substrate-binding protein</fullName>
    </submittedName>
</protein>
<reference evidence="2" key="1">
    <citation type="submission" date="2016-10" db="EMBL/GenBank/DDBJ databases">
        <authorList>
            <person name="Varghese N."/>
            <person name="Submissions S."/>
        </authorList>
    </citation>
    <scope>NUCLEOTIDE SEQUENCE [LARGE SCALE GENOMIC DNA]</scope>
    <source>
        <strain evidence="2">CGMCC 4.6856</strain>
    </source>
</reference>
<dbReference type="InterPro" id="IPR006059">
    <property type="entry name" value="SBP"/>
</dbReference>
<evidence type="ECO:0000313" key="2">
    <source>
        <dbReference type="Proteomes" id="UP000198504"/>
    </source>
</evidence>
<dbReference type="SUPFAM" id="SSF53850">
    <property type="entry name" value="Periplasmic binding protein-like II"/>
    <property type="match status" value="1"/>
</dbReference>
<keyword evidence="2" id="KW-1185">Reference proteome</keyword>
<proteinExistence type="predicted"/>
<keyword evidence="1" id="KW-0762">Sugar transport</keyword>
<dbReference type="EMBL" id="FOFA01000006">
    <property type="protein sequence ID" value="SEQ87805.1"/>
    <property type="molecule type" value="Genomic_DNA"/>
</dbReference>
<accession>A0A1H9JMI1</accession>
<keyword evidence="1" id="KW-0813">Transport</keyword>
<evidence type="ECO:0000313" key="1">
    <source>
        <dbReference type="EMBL" id="SEQ87805.1"/>
    </source>
</evidence>